<feature type="compositionally biased region" description="Polar residues" evidence="1">
    <location>
        <begin position="1026"/>
        <end position="1036"/>
    </location>
</feature>
<dbReference type="RefSeq" id="XP_001748012.1">
    <property type="nucleotide sequence ID" value="XM_001747960.1"/>
</dbReference>
<name>A9V5N0_MONBE</name>
<reference evidence="2 3" key="1">
    <citation type="journal article" date="2008" name="Nature">
        <title>The genome of the choanoflagellate Monosiga brevicollis and the origin of metazoans.</title>
        <authorList>
            <consortium name="JGI Sequencing"/>
            <person name="King N."/>
            <person name="Westbrook M.J."/>
            <person name="Young S.L."/>
            <person name="Kuo A."/>
            <person name="Abedin M."/>
            <person name="Chapman J."/>
            <person name="Fairclough S."/>
            <person name="Hellsten U."/>
            <person name="Isogai Y."/>
            <person name="Letunic I."/>
            <person name="Marr M."/>
            <person name="Pincus D."/>
            <person name="Putnam N."/>
            <person name="Rokas A."/>
            <person name="Wright K.J."/>
            <person name="Zuzow R."/>
            <person name="Dirks W."/>
            <person name="Good M."/>
            <person name="Goodstein D."/>
            <person name="Lemons D."/>
            <person name="Li W."/>
            <person name="Lyons J.B."/>
            <person name="Morris A."/>
            <person name="Nichols S."/>
            <person name="Richter D.J."/>
            <person name="Salamov A."/>
            <person name="Bork P."/>
            <person name="Lim W.A."/>
            <person name="Manning G."/>
            <person name="Miller W.T."/>
            <person name="McGinnis W."/>
            <person name="Shapiro H."/>
            <person name="Tjian R."/>
            <person name="Grigoriev I.V."/>
            <person name="Rokhsar D."/>
        </authorList>
    </citation>
    <scope>NUCLEOTIDE SEQUENCE [LARGE SCALE GENOMIC DNA]</scope>
    <source>
        <strain evidence="3">MX1 / ATCC 50154</strain>
    </source>
</reference>
<feature type="region of interest" description="Disordered" evidence="1">
    <location>
        <begin position="1007"/>
        <end position="1043"/>
    </location>
</feature>
<feature type="region of interest" description="Disordered" evidence="1">
    <location>
        <begin position="918"/>
        <end position="939"/>
    </location>
</feature>
<feature type="compositionally biased region" description="Polar residues" evidence="1">
    <location>
        <begin position="922"/>
        <end position="932"/>
    </location>
</feature>
<gene>
    <name evidence="2" type="ORF">MONBRDRAFT_27564</name>
</gene>
<dbReference type="AlphaFoldDB" id="A9V5N0"/>
<sequence>MPPHESHKNPHRRVRMRPDPLTDVMDTSASPSTASPHRRDPSASSSQPTQVWGFPRAYHIEDTISLGPSSTPQAVAHHALITENGERFGFEDMLEPSSGLMPPTASSTRSRGHRRSASANSELLYDNLTSAVNPTSSLRQPNTPHARSALNDLLFTRPVSRTSSATRTASASAGTPFATPPTTPVPVSTLLQTSLPIDSAHTSAFSRTPSTRVMSNCIGRDILKRMDAAAARCPPIDPEQIHDREVRRRLREMNVFILDNSLRETVVGAVHGHSVSKKREIFRWVHACNFNYTIVASLGPEWRVDEDFMAYLRDEYYNAANLPQRMPSQDYAGPDIDPLERCFVFCELADTISSAGHIYVNDEDAPITLQKSIDLGFHNMIVEVDLARIMMLDHLLQPEFRWNEIYDRLDFESLHSAADVPRDIAIEIEHAIALRYASAVSFVIQRHILPCCKKGIKPKIFVNLRDFPIAILRCPDRLFRFVAALAATHEQNCLIGLMYEDPMGDFLPSELGYWTRLLRDTMDSAGWVSKFQQDENQLDGLLLTHIHEQWGAADTAQLMCLANGADGAWCSVCTVGAAIGHASSAVLLANLARIGNKHVQNKYRSHQLLPAARNVHYLTTNRPVPSRQVVYGTMALEAVFAFRNIAGGMGYDFDLDINGSGAKTDSDTFTAAGFFGIEPPVRLTALSPPAHFLQRCIECYGNHRLFQDPIFGQRLKERALACERAQQAIEYSTPLGLHQLLKEVLAEPAYARTCKCQALESCDRPGCSEQQVVAMALQEHRVLTAPARQLLTQTCIYFLHCRDAFKNPHPQFRSHFCQQIEGVGQVISLNAFVAGFLHKYFADFDFFDLSHLLFFNISRNGEVPTPERAPYDLYLPLEEWATWCAYSLYQHGFRIPTVDELHQDTLRYVVLAQTLHHRKQRQQPQPGNSHAPSSAADDAQTVECQLNAQEWYDVLNVSSSEFSFEPAPHQRQAQRHVTIRVRVADAKVALPVCTLLDDQMRQSMFDQHTLTRVKRARSEGERTAPRPSTSSDTHSPPQRRRRSSALVDFIRRSIFRRRSSRTNPGQEDREAGSVVSEPTLPRHRSSSRDERLSHADTSSLLSRASAPVPLSAARLSHQDLEADLVAEYHPATTPAAIPAWS</sequence>
<protein>
    <submittedName>
        <fullName evidence="2">Uncharacterized protein</fullName>
    </submittedName>
</protein>
<dbReference type="eggNOG" id="ENOG502QUTJ">
    <property type="taxonomic scope" value="Eukaryota"/>
</dbReference>
<accession>A9V5N0</accession>
<dbReference type="Gene3D" id="3.20.20.70">
    <property type="entry name" value="Aldolase class I"/>
    <property type="match status" value="1"/>
</dbReference>
<organism evidence="2 3">
    <name type="scientific">Monosiga brevicollis</name>
    <name type="common">Choanoflagellate</name>
    <dbReference type="NCBI Taxonomy" id="81824"/>
    <lineage>
        <taxon>Eukaryota</taxon>
        <taxon>Choanoflagellata</taxon>
        <taxon>Craspedida</taxon>
        <taxon>Salpingoecidae</taxon>
        <taxon>Monosiga</taxon>
    </lineage>
</organism>
<dbReference type="EMBL" id="CH991561">
    <property type="protein sequence ID" value="EDQ87069.1"/>
    <property type="molecule type" value="Genomic_DNA"/>
</dbReference>
<dbReference type="SUPFAM" id="SSF51569">
    <property type="entry name" value="Aldolase"/>
    <property type="match status" value="1"/>
</dbReference>
<dbReference type="InterPro" id="IPR013785">
    <property type="entry name" value="Aldolase_TIM"/>
</dbReference>
<evidence type="ECO:0000313" key="3">
    <source>
        <dbReference type="Proteomes" id="UP000001357"/>
    </source>
</evidence>
<evidence type="ECO:0000313" key="2">
    <source>
        <dbReference type="EMBL" id="EDQ87069.1"/>
    </source>
</evidence>
<feature type="compositionally biased region" description="Polar residues" evidence="1">
    <location>
        <begin position="25"/>
        <end position="35"/>
    </location>
</feature>
<dbReference type="Proteomes" id="UP000001357">
    <property type="component" value="Unassembled WGS sequence"/>
</dbReference>
<proteinExistence type="predicted"/>
<feature type="region of interest" description="Disordered" evidence="1">
    <location>
        <begin position="1057"/>
        <end position="1111"/>
    </location>
</feature>
<feature type="region of interest" description="Disordered" evidence="1">
    <location>
        <begin position="161"/>
        <end position="186"/>
    </location>
</feature>
<dbReference type="KEGG" id="mbr:MONBRDRAFT_27564"/>
<feature type="region of interest" description="Disordered" evidence="1">
    <location>
        <begin position="1"/>
        <end position="51"/>
    </location>
</feature>
<dbReference type="InParanoid" id="A9V5N0"/>
<feature type="region of interest" description="Disordered" evidence="1">
    <location>
        <begin position="91"/>
        <end position="122"/>
    </location>
</feature>
<evidence type="ECO:0000256" key="1">
    <source>
        <dbReference type="SAM" id="MobiDB-lite"/>
    </source>
</evidence>
<dbReference type="GeneID" id="5893334"/>
<feature type="compositionally biased region" description="Low complexity" evidence="1">
    <location>
        <begin position="161"/>
        <end position="177"/>
    </location>
</feature>
<keyword evidence="3" id="KW-1185">Reference proteome</keyword>